<dbReference type="Gene3D" id="3.40.1410.10">
    <property type="entry name" value="Chorismate lyase-like"/>
    <property type="match status" value="1"/>
</dbReference>
<keyword evidence="2" id="KW-0238">DNA-binding</keyword>
<dbReference type="PROSITE" id="PS50949">
    <property type="entry name" value="HTH_GNTR"/>
    <property type="match status" value="1"/>
</dbReference>
<reference evidence="5" key="1">
    <citation type="submission" date="2022-11" db="EMBL/GenBank/DDBJ databases">
        <authorList>
            <person name="Mo P."/>
        </authorList>
    </citation>
    <scope>NUCLEOTIDE SEQUENCE</scope>
    <source>
        <strain evidence="5">HUAS 11-8</strain>
    </source>
</reference>
<dbReference type="InterPro" id="IPR036390">
    <property type="entry name" value="WH_DNA-bd_sf"/>
</dbReference>
<evidence type="ECO:0000313" key="5">
    <source>
        <dbReference type="EMBL" id="WAL69406.1"/>
    </source>
</evidence>
<keyword evidence="3" id="KW-0804">Transcription</keyword>
<dbReference type="Gene3D" id="1.10.10.10">
    <property type="entry name" value="Winged helix-like DNA-binding domain superfamily/Winged helix DNA-binding domain"/>
    <property type="match status" value="1"/>
</dbReference>
<dbReference type="InterPro" id="IPR000524">
    <property type="entry name" value="Tscrpt_reg_HTH_GntR"/>
</dbReference>
<name>A0ABY7BES9_9PSEU</name>
<organism evidence="5 6">
    <name type="scientific">Amycolatopsis cynarae</name>
    <dbReference type="NCBI Taxonomy" id="2995223"/>
    <lineage>
        <taxon>Bacteria</taxon>
        <taxon>Bacillati</taxon>
        <taxon>Actinomycetota</taxon>
        <taxon>Actinomycetes</taxon>
        <taxon>Pseudonocardiales</taxon>
        <taxon>Pseudonocardiaceae</taxon>
        <taxon>Amycolatopsis</taxon>
    </lineage>
</organism>
<evidence type="ECO:0000259" key="4">
    <source>
        <dbReference type="PROSITE" id="PS50949"/>
    </source>
</evidence>
<dbReference type="CDD" id="cd07377">
    <property type="entry name" value="WHTH_GntR"/>
    <property type="match status" value="1"/>
</dbReference>
<dbReference type="EMBL" id="CP113836">
    <property type="protein sequence ID" value="WAL69406.1"/>
    <property type="molecule type" value="Genomic_DNA"/>
</dbReference>
<keyword evidence="1" id="KW-0805">Transcription regulation</keyword>
<dbReference type="Proteomes" id="UP001163203">
    <property type="component" value="Chromosome"/>
</dbReference>
<dbReference type="Pfam" id="PF07702">
    <property type="entry name" value="UTRA"/>
    <property type="match status" value="1"/>
</dbReference>
<dbReference type="PRINTS" id="PR00035">
    <property type="entry name" value="HTHGNTR"/>
</dbReference>
<dbReference type="InterPro" id="IPR036388">
    <property type="entry name" value="WH-like_DNA-bd_sf"/>
</dbReference>
<dbReference type="InterPro" id="IPR028978">
    <property type="entry name" value="Chorismate_lyase_/UTRA_dom_sf"/>
</dbReference>
<dbReference type="InterPro" id="IPR011663">
    <property type="entry name" value="UTRA"/>
</dbReference>
<evidence type="ECO:0000313" key="6">
    <source>
        <dbReference type="Proteomes" id="UP001163203"/>
    </source>
</evidence>
<feature type="domain" description="HTH gntR-type" evidence="4">
    <location>
        <begin position="12"/>
        <end position="78"/>
    </location>
</feature>
<proteinExistence type="predicted"/>
<dbReference type="InterPro" id="IPR050679">
    <property type="entry name" value="Bact_HTH_transcr_reg"/>
</dbReference>
<evidence type="ECO:0000256" key="3">
    <source>
        <dbReference type="ARBA" id="ARBA00023163"/>
    </source>
</evidence>
<dbReference type="SUPFAM" id="SSF46785">
    <property type="entry name" value="Winged helix' DNA-binding domain"/>
    <property type="match status" value="1"/>
</dbReference>
<evidence type="ECO:0000256" key="2">
    <source>
        <dbReference type="ARBA" id="ARBA00023125"/>
    </source>
</evidence>
<dbReference type="RefSeq" id="WP_268759491.1">
    <property type="nucleotide sequence ID" value="NZ_CP113836.1"/>
</dbReference>
<accession>A0ABY7BES9</accession>
<gene>
    <name evidence="5" type="ORF">ORV05_17065</name>
</gene>
<dbReference type="SMART" id="SM00866">
    <property type="entry name" value="UTRA"/>
    <property type="match status" value="1"/>
</dbReference>
<sequence length="249" mass="27742">MATRPLDRSGPRPLWQQLQHQLRERLEAGEFADRFPGELALVEEYGVSRHTVRQALRQLREEGVVVAERGRQPRVAPTTEISQPLGALYSLFASVEASGLSQHSIVRTLDIRADAVIADRLDLDGSTPLLYLDRIRLAGTQPLALDRVWLPADFAAPLLGVDFTHTGLYAELAARTGIRPEQGHEEIHVVMPTPAERALLRCSPGTAAFSINRLGRAGDRPVEWRHTLVRGDRFTLTADFSTETGYRLR</sequence>
<evidence type="ECO:0000256" key="1">
    <source>
        <dbReference type="ARBA" id="ARBA00023015"/>
    </source>
</evidence>
<dbReference type="SUPFAM" id="SSF64288">
    <property type="entry name" value="Chorismate lyase-like"/>
    <property type="match status" value="1"/>
</dbReference>
<keyword evidence="6" id="KW-1185">Reference proteome</keyword>
<protein>
    <submittedName>
        <fullName evidence="5">GntR family transcriptional regulator</fullName>
    </submittedName>
</protein>
<dbReference type="Pfam" id="PF00392">
    <property type="entry name" value="GntR"/>
    <property type="match status" value="1"/>
</dbReference>
<dbReference type="PANTHER" id="PTHR44846">
    <property type="entry name" value="MANNOSYL-D-GLYCERATE TRANSPORT/METABOLISM SYSTEM REPRESSOR MNGR-RELATED"/>
    <property type="match status" value="1"/>
</dbReference>
<dbReference type="SMART" id="SM00345">
    <property type="entry name" value="HTH_GNTR"/>
    <property type="match status" value="1"/>
</dbReference>
<dbReference type="PANTHER" id="PTHR44846:SF17">
    <property type="entry name" value="GNTR-FAMILY TRANSCRIPTIONAL REGULATOR"/>
    <property type="match status" value="1"/>
</dbReference>